<feature type="transmembrane region" description="Helical" evidence="1">
    <location>
        <begin position="7"/>
        <end position="23"/>
    </location>
</feature>
<dbReference type="InterPro" id="IPR014509">
    <property type="entry name" value="YjdF-like"/>
</dbReference>
<keyword evidence="1" id="KW-0812">Transmembrane</keyword>
<sequence>MSKSHKIVYSIYVVVWIVMAINPKYRADWLLENVLVFIFFPFIVLMDIKHHYSLTSIVLLLIFASLHSLGSHYTYAEMEHFDAITHFFGFERNHYDRVVHFLFGLLVFRILFEMITYGISSLKTALIFTLTTVITISTIYEMIEWIAAVTFHPELGLAFLGTQGDIWDAQKDTLVAIMGALINFFFYKHYAKVFQMRQTSDK</sequence>
<feature type="transmembrane region" description="Helical" evidence="1">
    <location>
        <begin position="95"/>
        <end position="112"/>
    </location>
</feature>
<dbReference type="RefSeq" id="WP_289413153.1">
    <property type="nucleotide sequence ID" value="NZ_JAQIBD010000002.1"/>
</dbReference>
<keyword evidence="1" id="KW-1133">Transmembrane helix</keyword>
<keyword evidence="1" id="KW-0472">Membrane</keyword>
<dbReference type="Proteomes" id="UP001169069">
    <property type="component" value="Unassembled WGS sequence"/>
</dbReference>
<evidence type="ECO:0000313" key="3">
    <source>
        <dbReference type="Proteomes" id="UP001169069"/>
    </source>
</evidence>
<proteinExistence type="predicted"/>
<keyword evidence="3" id="KW-1185">Reference proteome</keyword>
<feature type="transmembrane region" description="Helical" evidence="1">
    <location>
        <begin position="169"/>
        <end position="187"/>
    </location>
</feature>
<dbReference type="InterPro" id="IPR058534">
    <property type="entry name" value="YjdF"/>
</dbReference>
<protein>
    <submittedName>
        <fullName evidence="2">DUF2238 domain-containing protein</fullName>
    </submittedName>
</protein>
<dbReference type="PIRSF" id="PIRSF020606">
    <property type="entry name" value="UCP020606"/>
    <property type="match status" value="1"/>
</dbReference>
<comment type="caution">
    <text evidence="2">The sequence shown here is derived from an EMBL/GenBank/DDBJ whole genome shotgun (WGS) entry which is preliminary data.</text>
</comment>
<evidence type="ECO:0000313" key="2">
    <source>
        <dbReference type="EMBL" id="MDM5271571.1"/>
    </source>
</evidence>
<feature type="transmembrane region" description="Helical" evidence="1">
    <location>
        <begin position="124"/>
        <end position="149"/>
    </location>
</feature>
<dbReference type="EMBL" id="JAQIBD010000002">
    <property type="protein sequence ID" value="MDM5271571.1"/>
    <property type="molecule type" value="Genomic_DNA"/>
</dbReference>
<feature type="transmembrane region" description="Helical" evidence="1">
    <location>
        <begin position="57"/>
        <end position="75"/>
    </location>
</feature>
<organism evidence="2 3">
    <name type="scientific">Sulfurovum zhangzhouensis</name>
    <dbReference type="NCBI Taxonomy" id="3019067"/>
    <lineage>
        <taxon>Bacteria</taxon>
        <taxon>Pseudomonadati</taxon>
        <taxon>Campylobacterota</taxon>
        <taxon>Epsilonproteobacteria</taxon>
        <taxon>Campylobacterales</taxon>
        <taxon>Sulfurovaceae</taxon>
        <taxon>Sulfurovum</taxon>
    </lineage>
</organism>
<evidence type="ECO:0000256" key="1">
    <source>
        <dbReference type="SAM" id="Phobius"/>
    </source>
</evidence>
<name>A0ABT7QXM0_9BACT</name>
<dbReference type="Pfam" id="PF09997">
    <property type="entry name" value="DUF2238"/>
    <property type="match status" value="1"/>
</dbReference>
<feature type="transmembrane region" description="Helical" evidence="1">
    <location>
        <begin position="29"/>
        <end position="45"/>
    </location>
</feature>
<gene>
    <name evidence="2" type="ORF">PGH07_05240</name>
</gene>
<accession>A0ABT7QXM0</accession>
<reference evidence="2" key="1">
    <citation type="submission" date="2023-01" db="EMBL/GenBank/DDBJ databases">
        <title>Sulfurovum sp. zt1-1 genome assembly.</title>
        <authorList>
            <person name="Wang J."/>
        </authorList>
    </citation>
    <scope>NUCLEOTIDE SEQUENCE</scope>
    <source>
        <strain evidence="2">Zt1-1</strain>
    </source>
</reference>